<reference evidence="2 3" key="1">
    <citation type="submission" date="2020-10" db="EMBL/GenBank/DDBJ databases">
        <title>Sequencing the genomes of 1000 actinobacteria strains.</title>
        <authorList>
            <person name="Klenk H.-P."/>
        </authorList>
    </citation>
    <scope>NUCLEOTIDE SEQUENCE [LARGE SCALE GENOMIC DNA]</scope>
    <source>
        <strain evidence="2 3">DSM 43173</strain>
    </source>
</reference>
<organism evidence="2 3">
    <name type="scientific">Nonomuraea angiospora</name>
    <dbReference type="NCBI Taxonomy" id="46172"/>
    <lineage>
        <taxon>Bacteria</taxon>
        <taxon>Bacillati</taxon>
        <taxon>Actinomycetota</taxon>
        <taxon>Actinomycetes</taxon>
        <taxon>Streptosporangiales</taxon>
        <taxon>Streptosporangiaceae</taxon>
        <taxon>Nonomuraea</taxon>
    </lineage>
</organism>
<dbReference type="PROSITE" id="PS51257">
    <property type="entry name" value="PROKAR_LIPOPROTEIN"/>
    <property type="match status" value="1"/>
</dbReference>
<evidence type="ECO:0000256" key="1">
    <source>
        <dbReference type="SAM" id="SignalP"/>
    </source>
</evidence>
<evidence type="ECO:0008006" key="4">
    <source>
        <dbReference type="Google" id="ProtNLM"/>
    </source>
</evidence>
<comment type="caution">
    <text evidence="2">The sequence shown here is derived from an EMBL/GenBank/DDBJ whole genome shotgun (WGS) entry which is preliminary data.</text>
</comment>
<evidence type="ECO:0000313" key="3">
    <source>
        <dbReference type="Proteomes" id="UP000633509"/>
    </source>
</evidence>
<dbReference type="RefSeq" id="WP_192793003.1">
    <property type="nucleotide sequence ID" value="NZ_JADBEK010000001.1"/>
</dbReference>
<gene>
    <name evidence="2" type="ORF">H4W80_011942</name>
</gene>
<keyword evidence="3" id="KW-1185">Reference proteome</keyword>
<sequence>MNKTLRIAATAAMVVAGSALVAQPASASSCQIQPYGLIGDYWRSLGGENAIIGCATDEERGVPNRNGRRQNFDDGQIAWSPDQGPKMIVAAYSAKVNGRNGLVFRWGPSTPFNYDYYRVTLSGGLKGELKLKDQPRTRGRLVVYPGAGKRVSFSVMGCDNKFPSDTCRQGWTIWVSATSS</sequence>
<feature type="chain" id="PRO_5046108804" description="Secreted protein" evidence="1">
    <location>
        <begin position="28"/>
        <end position="180"/>
    </location>
</feature>
<protein>
    <recommendedName>
        <fullName evidence="4">Secreted protein</fullName>
    </recommendedName>
</protein>
<accession>A0ABR9MLS7</accession>
<dbReference type="Pfam" id="PF08310">
    <property type="entry name" value="LGFP"/>
    <property type="match status" value="1"/>
</dbReference>
<evidence type="ECO:0000313" key="2">
    <source>
        <dbReference type="EMBL" id="MBE1593684.1"/>
    </source>
</evidence>
<proteinExistence type="predicted"/>
<feature type="signal peptide" evidence="1">
    <location>
        <begin position="1"/>
        <end position="27"/>
    </location>
</feature>
<dbReference type="Proteomes" id="UP000633509">
    <property type="component" value="Unassembled WGS sequence"/>
</dbReference>
<keyword evidence="1" id="KW-0732">Signal</keyword>
<dbReference type="EMBL" id="JADBEK010000001">
    <property type="protein sequence ID" value="MBE1593684.1"/>
    <property type="molecule type" value="Genomic_DNA"/>
</dbReference>
<dbReference type="InterPro" id="IPR013207">
    <property type="entry name" value="LGFP"/>
</dbReference>
<name>A0ABR9MLS7_9ACTN</name>